<dbReference type="GeneID" id="127151485"/>
<keyword evidence="1" id="KW-0472">Membrane</keyword>
<dbReference type="RefSeq" id="XP_050947400.1">
    <property type="nucleotide sequence ID" value="XM_051091443.1"/>
</dbReference>
<evidence type="ECO:0000256" key="1">
    <source>
        <dbReference type="SAM" id="Phobius"/>
    </source>
</evidence>
<feature type="transmembrane region" description="Helical" evidence="1">
    <location>
        <begin position="149"/>
        <end position="169"/>
    </location>
</feature>
<name>A0ABM3LBJ1_CUCME</name>
<protein>
    <submittedName>
        <fullName evidence="3">Cyclic nucleotide-gated ion channel 1-like isoform X1</fullName>
    </submittedName>
</protein>
<organism evidence="2 3">
    <name type="scientific">Cucumis melo</name>
    <name type="common">Muskmelon</name>
    <dbReference type="NCBI Taxonomy" id="3656"/>
    <lineage>
        <taxon>Eukaryota</taxon>
        <taxon>Viridiplantae</taxon>
        <taxon>Streptophyta</taxon>
        <taxon>Embryophyta</taxon>
        <taxon>Tracheophyta</taxon>
        <taxon>Spermatophyta</taxon>
        <taxon>Magnoliopsida</taxon>
        <taxon>eudicotyledons</taxon>
        <taxon>Gunneridae</taxon>
        <taxon>Pentapetalae</taxon>
        <taxon>rosids</taxon>
        <taxon>fabids</taxon>
        <taxon>Cucurbitales</taxon>
        <taxon>Cucurbitaceae</taxon>
        <taxon>Benincaseae</taxon>
        <taxon>Cucumis</taxon>
    </lineage>
</organism>
<evidence type="ECO:0000313" key="3">
    <source>
        <dbReference type="RefSeq" id="XP_050947400.1"/>
    </source>
</evidence>
<dbReference type="Proteomes" id="UP001652600">
    <property type="component" value="Chromosome 10"/>
</dbReference>
<sequence length="171" mass="19078">METVPENSIPGLSDSVVKIREDVKSGVENLTEECVSTMAAVTRLLMKLLPKALNCLPDAPQNQLHSLCFLISSSLNSAMDVRRSKPSYIGETCSLRTLRSISTSFTTSFDRITSFGNIRFDREVRSKGLGYLKCLGDRNPVFLHLWNEILVMLCVIATLLDPLFCYTLLVD</sequence>
<keyword evidence="2" id="KW-1185">Reference proteome</keyword>
<evidence type="ECO:0000313" key="2">
    <source>
        <dbReference type="Proteomes" id="UP001652600"/>
    </source>
</evidence>
<reference evidence="3" key="1">
    <citation type="submission" date="2025-08" db="UniProtKB">
        <authorList>
            <consortium name="RefSeq"/>
        </authorList>
    </citation>
    <scope>IDENTIFICATION</scope>
    <source>
        <tissue evidence="3">Stem</tissue>
    </source>
</reference>
<keyword evidence="1" id="KW-1133">Transmembrane helix</keyword>
<keyword evidence="1" id="KW-0812">Transmembrane</keyword>
<gene>
    <name evidence="3" type="primary">LOC127151485</name>
</gene>
<accession>A0ABM3LBJ1</accession>
<proteinExistence type="predicted"/>